<dbReference type="InterPro" id="IPR007460">
    <property type="entry name" value="BrnT_toxin"/>
</dbReference>
<organism evidence="1 2">
    <name type="scientific">Roseovarius ramblicola</name>
    <dbReference type="NCBI Taxonomy" id="2022336"/>
    <lineage>
        <taxon>Bacteria</taxon>
        <taxon>Pseudomonadati</taxon>
        <taxon>Pseudomonadota</taxon>
        <taxon>Alphaproteobacteria</taxon>
        <taxon>Rhodobacterales</taxon>
        <taxon>Roseobacteraceae</taxon>
        <taxon>Roseovarius</taxon>
    </lineage>
</organism>
<accession>A0ABV5I0E8</accession>
<dbReference type="Gene3D" id="3.10.450.530">
    <property type="entry name" value="Ribonuclease toxin, BrnT, of type II toxin-antitoxin system"/>
    <property type="match status" value="1"/>
</dbReference>
<proteinExistence type="predicted"/>
<comment type="caution">
    <text evidence="1">The sequence shown here is derived from an EMBL/GenBank/DDBJ whole genome shotgun (WGS) entry which is preliminary data.</text>
</comment>
<keyword evidence="2" id="KW-1185">Reference proteome</keyword>
<dbReference type="Pfam" id="PF04365">
    <property type="entry name" value="BrnT_toxin"/>
    <property type="match status" value="1"/>
</dbReference>
<gene>
    <name evidence="1" type="ORF">ACFFU4_10435</name>
</gene>
<evidence type="ECO:0000313" key="2">
    <source>
        <dbReference type="Proteomes" id="UP001589670"/>
    </source>
</evidence>
<sequence>MVRGELKGLLFVYTKCIYTLWAAGMRFSWDEAKREAVLAKHGIDFADILPMFAGRLLVIPSDREEPRWLAIGMVNGLEYAVVFTRRGEEIRLISARRAKRNERRHYHAHEP</sequence>
<evidence type="ECO:0000313" key="1">
    <source>
        <dbReference type="EMBL" id="MFB9150165.1"/>
    </source>
</evidence>
<dbReference type="EMBL" id="JBHMEC010000015">
    <property type="protein sequence ID" value="MFB9150165.1"/>
    <property type="molecule type" value="Genomic_DNA"/>
</dbReference>
<dbReference type="InterPro" id="IPR038573">
    <property type="entry name" value="BrnT_sf"/>
</dbReference>
<name>A0ABV5I0E8_9RHOB</name>
<reference evidence="1 2" key="1">
    <citation type="submission" date="2024-09" db="EMBL/GenBank/DDBJ databases">
        <authorList>
            <person name="Sun Q."/>
            <person name="Mori K."/>
        </authorList>
    </citation>
    <scope>NUCLEOTIDE SEQUENCE [LARGE SCALE GENOMIC DNA]</scope>
    <source>
        <strain evidence="1 2">CECT 9424</strain>
    </source>
</reference>
<dbReference type="Proteomes" id="UP001589670">
    <property type="component" value="Unassembled WGS sequence"/>
</dbReference>
<protein>
    <submittedName>
        <fullName evidence="1">BrnT family toxin</fullName>
    </submittedName>
</protein>